<evidence type="ECO:0000256" key="2">
    <source>
        <dbReference type="RuleBase" id="RU000363"/>
    </source>
</evidence>
<dbReference type="Proteomes" id="UP000321408">
    <property type="component" value="Chromosome"/>
</dbReference>
<dbReference type="PANTHER" id="PTHR43157:SF31">
    <property type="entry name" value="PHOSPHATIDYLINOSITOL-GLYCAN BIOSYNTHESIS CLASS F PROTEIN"/>
    <property type="match status" value="1"/>
</dbReference>
<reference evidence="3 4" key="2">
    <citation type="journal article" date="2024" name="Int. J. Syst. Evol. Microbiol.">
        <title>Promethearchaeum syntrophicum gen. nov., sp. nov., an anaerobic, obligately syntrophic archaeon, the first isolate of the lineage 'Asgard' archaea, and proposal of the new archaeal phylum Promethearchaeota phyl. nov. and kingdom Promethearchaeati regn. nov.</title>
        <authorList>
            <person name="Imachi H."/>
            <person name="Nobu M.K."/>
            <person name="Kato S."/>
            <person name="Takaki Y."/>
            <person name="Miyazaki M."/>
            <person name="Miyata M."/>
            <person name="Ogawara M."/>
            <person name="Saito Y."/>
            <person name="Sakai S."/>
            <person name="Tahara Y.O."/>
            <person name="Takano Y."/>
            <person name="Tasumi E."/>
            <person name="Uematsu K."/>
            <person name="Yoshimura T."/>
            <person name="Itoh T."/>
            <person name="Ohkuma M."/>
            <person name="Takai K."/>
        </authorList>
    </citation>
    <scope>NUCLEOTIDE SEQUENCE [LARGE SCALE GENOMIC DNA]</scope>
    <source>
        <strain evidence="3 4">MK-D1</strain>
    </source>
</reference>
<evidence type="ECO:0000256" key="1">
    <source>
        <dbReference type="ARBA" id="ARBA00023002"/>
    </source>
</evidence>
<dbReference type="EMBL" id="CP042905">
    <property type="protein sequence ID" value="QEE15591.1"/>
    <property type="molecule type" value="Genomic_DNA"/>
</dbReference>
<organism evidence="3 4">
    <name type="scientific">Promethearchaeum syntrophicum</name>
    <dbReference type="NCBI Taxonomy" id="2594042"/>
    <lineage>
        <taxon>Archaea</taxon>
        <taxon>Promethearchaeati</taxon>
        <taxon>Promethearchaeota</taxon>
        <taxon>Promethearchaeia</taxon>
        <taxon>Promethearchaeales</taxon>
        <taxon>Promethearchaeaceae</taxon>
        <taxon>Promethearchaeum</taxon>
    </lineage>
</organism>
<dbReference type="PANTHER" id="PTHR43157">
    <property type="entry name" value="PHOSPHATIDYLINOSITOL-GLYCAN BIOSYNTHESIS CLASS F PROTEIN-RELATED"/>
    <property type="match status" value="1"/>
</dbReference>
<dbReference type="GO" id="GO:0016491">
    <property type="term" value="F:oxidoreductase activity"/>
    <property type="evidence" value="ECO:0007669"/>
    <property type="project" value="UniProtKB-KW"/>
</dbReference>
<dbReference type="InterPro" id="IPR036291">
    <property type="entry name" value="NAD(P)-bd_dom_sf"/>
</dbReference>
<dbReference type="AlphaFoldDB" id="A0A5B9D987"/>
<gene>
    <name evidence="3" type="ORF">DSAG12_01417</name>
</gene>
<evidence type="ECO:0000313" key="3">
    <source>
        <dbReference type="EMBL" id="QEE15591.1"/>
    </source>
</evidence>
<dbReference type="PRINTS" id="PR00080">
    <property type="entry name" value="SDRFAMILY"/>
</dbReference>
<dbReference type="Gene3D" id="3.40.50.720">
    <property type="entry name" value="NAD(P)-binding Rossmann-like Domain"/>
    <property type="match status" value="1"/>
</dbReference>
<accession>A0A5B9D987</accession>
<dbReference type="KEGG" id="psyt:DSAG12_01417"/>
<dbReference type="OrthoDB" id="24596at2157"/>
<proteinExistence type="inferred from homology"/>
<protein>
    <submittedName>
        <fullName evidence="3">SDR family NAD(P)-dependent oxidoreductase</fullName>
    </submittedName>
</protein>
<keyword evidence="1" id="KW-0560">Oxidoreductase</keyword>
<dbReference type="Pfam" id="PF00106">
    <property type="entry name" value="adh_short"/>
    <property type="match status" value="1"/>
</dbReference>
<comment type="similarity">
    <text evidence="2">Belongs to the short-chain dehydrogenases/reductases (SDR) family.</text>
</comment>
<dbReference type="SUPFAM" id="SSF51735">
    <property type="entry name" value="NAD(P)-binding Rossmann-fold domains"/>
    <property type="match status" value="1"/>
</dbReference>
<dbReference type="RefSeq" id="WP_147662498.1">
    <property type="nucleotide sequence ID" value="NZ_CP042905.2"/>
</dbReference>
<dbReference type="InterPro" id="IPR002347">
    <property type="entry name" value="SDR_fam"/>
</dbReference>
<dbReference type="GeneID" id="41329413"/>
<name>A0A5B9D987_9ARCH</name>
<reference evidence="3 4" key="1">
    <citation type="journal article" date="2020" name="Nature">
        <title>Isolation of an archaeon at the prokaryote-eukaryote interface.</title>
        <authorList>
            <person name="Imachi H."/>
            <person name="Nobu M.K."/>
            <person name="Nakahara N."/>
            <person name="Morono Y."/>
            <person name="Ogawara M."/>
            <person name="Takaki Y."/>
            <person name="Takano Y."/>
            <person name="Uematsu K."/>
            <person name="Ikuta T."/>
            <person name="Ito M."/>
            <person name="Matsui Y."/>
            <person name="Miyazaki M."/>
            <person name="Murata K."/>
            <person name="Saito Y."/>
            <person name="Sakai S."/>
            <person name="Song C."/>
            <person name="Tasumi E."/>
            <person name="Yamanaka Y."/>
            <person name="Yamaguchi T."/>
            <person name="Kamagata Y."/>
            <person name="Tamaki H."/>
            <person name="Takai K."/>
        </authorList>
    </citation>
    <scope>NUCLEOTIDE SEQUENCE [LARGE SCALE GENOMIC DNA]</scope>
    <source>
        <strain evidence="3 4">MK-D1</strain>
    </source>
</reference>
<dbReference type="PRINTS" id="PR00081">
    <property type="entry name" value="GDHRDH"/>
</dbReference>
<keyword evidence="4" id="KW-1185">Reference proteome</keyword>
<evidence type="ECO:0000313" key="4">
    <source>
        <dbReference type="Proteomes" id="UP000321408"/>
    </source>
</evidence>
<sequence>MKNSEYIIKPLKDKICLITGATDGIGKATAFLFAEKGAILILVGRNLEKGKKTVSDIIQKTNNSRIEYMQADLSIQANIIDLVEGFNAKYDHLDILVNNVGGYFSERIETSDGIELTFALNYLCPFLLTNLLLNSLKSCQHARIINLTSSAHRYGKINFDDLHLKHKYFGLHAYQQSKLAIVLFTKYLAKRLHKNNITVNAIHPGIVKTNIAQQHHGIQEKAFSLLKNTIAISSEKAAKYIAHLAVSENLSSISGEYFIKRKIRKASKKSNDEKIAEKLWKLSLSLIDLNSKYDLN</sequence>